<dbReference type="PROSITE" id="PS51375">
    <property type="entry name" value="PPR"/>
    <property type="match status" value="2"/>
</dbReference>
<evidence type="ECO:0000313" key="3">
    <source>
        <dbReference type="EMBL" id="KAK0584643.1"/>
    </source>
</evidence>
<evidence type="ECO:0000256" key="1">
    <source>
        <dbReference type="ARBA" id="ARBA00022737"/>
    </source>
</evidence>
<reference evidence="3" key="1">
    <citation type="journal article" date="2022" name="Plant J.">
        <title>Strategies of tolerance reflected in two North American maple genomes.</title>
        <authorList>
            <person name="McEvoy S.L."/>
            <person name="Sezen U.U."/>
            <person name="Trouern-Trend A."/>
            <person name="McMahon S.M."/>
            <person name="Schaberg P.G."/>
            <person name="Yang J."/>
            <person name="Wegrzyn J.L."/>
            <person name="Swenson N.G."/>
        </authorList>
    </citation>
    <scope>NUCLEOTIDE SEQUENCE</scope>
    <source>
        <strain evidence="3">NS2018</strain>
    </source>
</reference>
<accession>A0AA39S3C1</accession>
<sequence length="200" mass="22751">MVIRGYASSDTPREAVLVFLDMKRRGVRPNKLTFPFLVKACAESFALEEGKQIHVEVVKCGLACDVYVNNNLVHFYWSCKKVMDAHKVFNEMGERSVVSWNAMITACVESCWLGDAIGYFVKMMDFVFEPDETTMVVVLFAGIKLGNLSLEKWIHSQMIERGMVLNYQLGTALVDMYTKCGAVGYARLVFNTMKERNVWT</sequence>
<evidence type="ECO:0008006" key="5">
    <source>
        <dbReference type="Google" id="ProtNLM"/>
    </source>
</evidence>
<dbReference type="Pfam" id="PF01535">
    <property type="entry name" value="PPR"/>
    <property type="match status" value="1"/>
</dbReference>
<protein>
    <recommendedName>
        <fullName evidence="5">Pentatricopeptide repeat-containing protein</fullName>
    </recommendedName>
</protein>
<feature type="repeat" description="PPR" evidence="2">
    <location>
        <begin position="1"/>
        <end position="29"/>
    </location>
</feature>
<comment type="caution">
    <text evidence="3">The sequence shown here is derived from an EMBL/GenBank/DDBJ whole genome shotgun (WGS) entry which is preliminary data.</text>
</comment>
<keyword evidence="1" id="KW-0677">Repeat</keyword>
<gene>
    <name evidence="3" type="ORF">LWI29_016532</name>
</gene>
<dbReference type="PANTHER" id="PTHR24015:SF548">
    <property type="entry name" value="OS08G0340900 PROTEIN"/>
    <property type="match status" value="1"/>
</dbReference>
<proteinExistence type="predicted"/>
<feature type="repeat" description="PPR" evidence="2">
    <location>
        <begin position="96"/>
        <end position="130"/>
    </location>
</feature>
<dbReference type="Pfam" id="PF13041">
    <property type="entry name" value="PPR_2"/>
    <property type="match status" value="1"/>
</dbReference>
<dbReference type="InterPro" id="IPR002885">
    <property type="entry name" value="PPR_rpt"/>
</dbReference>
<dbReference type="Pfam" id="PF13812">
    <property type="entry name" value="PPR_3"/>
    <property type="match status" value="1"/>
</dbReference>
<organism evidence="3 4">
    <name type="scientific">Acer saccharum</name>
    <name type="common">Sugar maple</name>
    <dbReference type="NCBI Taxonomy" id="4024"/>
    <lineage>
        <taxon>Eukaryota</taxon>
        <taxon>Viridiplantae</taxon>
        <taxon>Streptophyta</taxon>
        <taxon>Embryophyta</taxon>
        <taxon>Tracheophyta</taxon>
        <taxon>Spermatophyta</taxon>
        <taxon>Magnoliopsida</taxon>
        <taxon>eudicotyledons</taxon>
        <taxon>Gunneridae</taxon>
        <taxon>Pentapetalae</taxon>
        <taxon>rosids</taxon>
        <taxon>malvids</taxon>
        <taxon>Sapindales</taxon>
        <taxon>Sapindaceae</taxon>
        <taxon>Hippocastanoideae</taxon>
        <taxon>Acereae</taxon>
        <taxon>Acer</taxon>
    </lineage>
</organism>
<evidence type="ECO:0000313" key="4">
    <source>
        <dbReference type="Proteomes" id="UP001168877"/>
    </source>
</evidence>
<dbReference type="GO" id="GO:0009451">
    <property type="term" value="P:RNA modification"/>
    <property type="evidence" value="ECO:0007669"/>
    <property type="project" value="InterPro"/>
</dbReference>
<dbReference type="PANTHER" id="PTHR24015">
    <property type="entry name" value="OS07G0578800 PROTEIN-RELATED"/>
    <property type="match status" value="1"/>
</dbReference>
<dbReference type="EMBL" id="JAUESC010000383">
    <property type="protein sequence ID" value="KAK0584643.1"/>
    <property type="molecule type" value="Genomic_DNA"/>
</dbReference>
<dbReference type="NCBIfam" id="TIGR00756">
    <property type="entry name" value="PPR"/>
    <property type="match status" value="2"/>
</dbReference>
<dbReference type="Proteomes" id="UP001168877">
    <property type="component" value="Unassembled WGS sequence"/>
</dbReference>
<dbReference type="AlphaFoldDB" id="A0AA39S3C1"/>
<dbReference type="Gene3D" id="1.25.40.10">
    <property type="entry name" value="Tetratricopeptide repeat domain"/>
    <property type="match status" value="2"/>
</dbReference>
<dbReference type="InterPro" id="IPR011990">
    <property type="entry name" value="TPR-like_helical_dom_sf"/>
</dbReference>
<reference evidence="3" key="2">
    <citation type="submission" date="2023-06" db="EMBL/GenBank/DDBJ databases">
        <authorList>
            <person name="Swenson N.G."/>
            <person name="Wegrzyn J.L."/>
            <person name="Mcevoy S.L."/>
        </authorList>
    </citation>
    <scope>NUCLEOTIDE SEQUENCE</scope>
    <source>
        <strain evidence="3">NS2018</strain>
        <tissue evidence="3">Leaf</tissue>
    </source>
</reference>
<keyword evidence="4" id="KW-1185">Reference proteome</keyword>
<dbReference type="FunFam" id="1.25.40.10:FF:000427">
    <property type="entry name" value="Pentatricopeptide repeat-containing protein chloroplastic"/>
    <property type="match status" value="1"/>
</dbReference>
<evidence type="ECO:0000256" key="2">
    <source>
        <dbReference type="PROSITE-ProRule" id="PRU00708"/>
    </source>
</evidence>
<name>A0AA39S3C1_ACESA</name>
<dbReference type="GO" id="GO:0003723">
    <property type="term" value="F:RNA binding"/>
    <property type="evidence" value="ECO:0007669"/>
    <property type="project" value="InterPro"/>
</dbReference>
<dbReference type="InterPro" id="IPR046960">
    <property type="entry name" value="PPR_At4g14850-like_plant"/>
</dbReference>